<keyword evidence="2" id="KW-1185">Reference proteome</keyword>
<dbReference type="Proteomes" id="UP000268350">
    <property type="component" value="Unassembled WGS sequence"/>
</dbReference>
<evidence type="ECO:0000313" key="1">
    <source>
        <dbReference type="EMBL" id="SPP83243.1"/>
    </source>
</evidence>
<evidence type="ECO:0000313" key="2">
    <source>
        <dbReference type="Proteomes" id="UP000268350"/>
    </source>
</evidence>
<dbReference type="AlphaFoldDB" id="A0A3B0JQK0"/>
<organism evidence="1 2">
    <name type="scientific">Drosophila guanche</name>
    <name type="common">Fruit fly</name>
    <dbReference type="NCBI Taxonomy" id="7266"/>
    <lineage>
        <taxon>Eukaryota</taxon>
        <taxon>Metazoa</taxon>
        <taxon>Ecdysozoa</taxon>
        <taxon>Arthropoda</taxon>
        <taxon>Hexapoda</taxon>
        <taxon>Insecta</taxon>
        <taxon>Pterygota</taxon>
        <taxon>Neoptera</taxon>
        <taxon>Endopterygota</taxon>
        <taxon>Diptera</taxon>
        <taxon>Brachycera</taxon>
        <taxon>Muscomorpha</taxon>
        <taxon>Ephydroidea</taxon>
        <taxon>Drosophilidae</taxon>
        <taxon>Drosophila</taxon>
        <taxon>Sophophora</taxon>
    </lineage>
</organism>
<reference evidence="2" key="1">
    <citation type="submission" date="2018-01" db="EMBL/GenBank/DDBJ databases">
        <authorList>
            <person name="Alioto T."/>
            <person name="Alioto T."/>
        </authorList>
    </citation>
    <scope>NUCLEOTIDE SEQUENCE [LARGE SCALE GENOMIC DNA]</scope>
</reference>
<dbReference type="EMBL" id="OUUW01000007">
    <property type="protein sequence ID" value="SPP83243.1"/>
    <property type="molecule type" value="Genomic_DNA"/>
</dbReference>
<dbReference type="GO" id="GO:1990904">
    <property type="term" value="C:ribonucleoprotein complex"/>
    <property type="evidence" value="ECO:0007669"/>
    <property type="project" value="UniProtKB-KW"/>
</dbReference>
<name>A0A3B0JQK0_DROGU</name>
<sequence>MLRKQARQRREYLYSKALSERVKSKKKAQESIVQSLDQNKTVNSPIIKKGIDVYSSLKYDDKGMLHIVNTI</sequence>
<dbReference type="OrthoDB" id="10253204at2759"/>
<protein>
    <submittedName>
        <fullName evidence="1">Blast:U3 small nucleolar ribonucleoprotein protein IMP4</fullName>
    </submittedName>
</protein>
<keyword evidence="1" id="KW-0687">Ribonucleoprotein</keyword>
<proteinExistence type="predicted"/>
<gene>
    <name evidence="1" type="ORF">DGUA_6G018071</name>
</gene>
<accession>A0A3B0JQK0</accession>